<dbReference type="PROSITE" id="PS50068">
    <property type="entry name" value="LDLRA_2"/>
    <property type="match status" value="1"/>
</dbReference>
<dbReference type="Gene3D" id="4.10.400.10">
    <property type="entry name" value="Low-density Lipoprotein Receptor"/>
    <property type="match status" value="1"/>
</dbReference>
<name>A0A0M3HSD8_ASCLU</name>
<protein>
    <submittedName>
        <fullName evidence="4">TIL domain-containing protein</fullName>
    </submittedName>
</protein>
<dbReference type="AlphaFoldDB" id="A0A0M3HSD8"/>
<proteinExistence type="predicted"/>
<reference evidence="4" key="1">
    <citation type="submission" date="2017-02" db="UniProtKB">
        <authorList>
            <consortium name="WormBaseParasite"/>
        </authorList>
    </citation>
    <scope>IDENTIFICATION</scope>
</reference>
<dbReference type="SUPFAM" id="SSF57424">
    <property type="entry name" value="LDL receptor-like module"/>
    <property type="match status" value="1"/>
</dbReference>
<sequence>MLSSLASSICTSDCFAGHIRCGSYCVDPRYSSQCLINPRCDNSPTSPPFCSAIKEKLCNVKGTIPCKGFGECVLPKWFGDGKADCLDGSDEGDSIMKFPCVVPMHTNLICSQLLVIAICNESLFDTVNAFI</sequence>
<dbReference type="WBParaSite" id="ALUE_0000536701-mRNA-1">
    <property type="protein sequence ID" value="ALUE_0000536701-mRNA-1"/>
    <property type="gene ID" value="ALUE_0000536701"/>
</dbReference>
<dbReference type="Proteomes" id="UP000036681">
    <property type="component" value="Unplaced"/>
</dbReference>
<dbReference type="Pfam" id="PF00057">
    <property type="entry name" value="Ldl_recept_a"/>
    <property type="match status" value="1"/>
</dbReference>
<evidence type="ECO:0000313" key="4">
    <source>
        <dbReference type="WBParaSite" id="ALUE_0000536701-mRNA-1"/>
    </source>
</evidence>
<keyword evidence="3" id="KW-1185">Reference proteome</keyword>
<dbReference type="InterPro" id="IPR002172">
    <property type="entry name" value="LDrepeatLR_classA_rpt"/>
</dbReference>
<evidence type="ECO:0000313" key="3">
    <source>
        <dbReference type="Proteomes" id="UP000036681"/>
    </source>
</evidence>
<evidence type="ECO:0000256" key="1">
    <source>
        <dbReference type="ARBA" id="ARBA00023157"/>
    </source>
</evidence>
<comment type="caution">
    <text evidence="2">Lacks conserved residue(s) required for the propagation of feature annotation.</text>
</comment>
<accession>A0A0M3HSD8</accession>
<keyword evidence="1" id="KW-1015">Disulfide bond</keyword>
<evidence type="ECO:0000256" key="2">
    <source>
        <dbReference type="PROSITE-ProRule" id="PRU00124"/>
    </source>
</evidence>
<dbReference type="InterPro" id="IPR036055">
    <property type="entry name" value="LDL_receptor-like_sf"/>
</dbReference>
<organism evidence="3 4">
    <name type="scientific">Ascaris lumbricoides</name>
    <name type="common">Giant roundworm</name>
    <dbReference type="NCBI Taxonomy" id="6252"/>
    <lineage>
        <taxon>Eukaryota</taxon>
        <taxon>Metazoa</taxon>
        <taxon>Ecdysozoa</taxon>
        <taxon>Nematoda</taxon>
        <taxon>Chromadorea</taxon>
        <taxon>Rhabditida</taxon>
        <taxon>Spirurina</taxon>
        <taxon>Ascaridomorpha</taxon>
        <taxon>Ascaridoidea</taxon>
        <taxon>Ascarididae</taxon>
        <taxon>Ascaris</taxon>
    </lineage>
</organism>